<gene>
    <name evidence="1" type="ORF">LITE_LOCUS34673</name>
</gene>
<evidence type="ECO:0000313" key="2">
    <source>
        <dbReference type="Proteomes" id="UP001154282"/>
    </source>
</evidence>
<accession>A0AAV0NQX5</accession>
<name>A0AAV0NQX5_9ROSI</name>
<organism evidence="1 2">
    <name type="scientific">Linum tenue</name>
    <dbReference type="NCBI Taxonomy" id="586396"/>
    <lineage>
        <taxon>Eukaryota</taxon>
        <taxon>Viridiplantae</taxon>
        <taxon>Streptophyta</taxon>
        <taxon>Embryophyta</taxon>
        <taxon>Tracheophyta</taxon>
        <taxon>Spermatophyta</taxon>
        <taxon>Magnoliopsida</taxon>
        <taxon>eudicotyledons</taxon>
        <taxon>Gunneridae</taxon>
        <taxon>Pentapetalae</taxon>
        <taxon>rosids</taxon>
        <taxon>fabids</taxon>
        <taxon>Malpighiales</taxon>
        <taxon>Linaceae</taxon>
        <taxon>Linum</taxon>
    </lineage>
</organism>
<evidence type="ECO:0000313" key="1">
    <source>
        <dbReference type="EMBL" id="CAI0460860.1"/>
    </source>
</evidence>
<dbReference type="EMBL" id="CAMGYJ010000008">
    <property type="protein sequence ID" value="CAI0460860.1"/>
    <property type="molecule type" value="Genomic_DNA"/>
</dbReference>
<comment type="caution">
    <text evidence="1">The sequence shown here is derived from an EMBL/GenBank/DDBJ whole genome shotgun (WGS) entry which is preliminary data.</text>
</comment>
<keyword evidence="2" id="KW-1185">Reference proteome</keyword>
<dbReference type="Pfam" id="PF12609">
    <property type="entry name" value="DUF3774"/>
    <property type="match status" value="1"/>
</dbReference>
<proteinExistence type="predicted"/>
<reference evidence="1" key="1">
    <citation type="submission" date="2022-08" db="EMBL/GenBank/DDBJ databases">
        <authorList>
            <person name="Gutierrez-Valencia J."/>
        </authorList>
    </citation>
    <scope>NUCLEOTIDE SEQUENCE</scope>
</reference>
<sequence>MNHLNRVWMAATVAAVQGSHADQGTKWKSGLQALHHGKRRFFSGSADAADLRPLSAAVVSDRAGVAGSRDVDEGLRQSDESMRRVMYLNCWGQG</sequence>
<dbReference type="PANTHER" id="PTHR33090">
    <property type="entry name" value="DUF3774 DOMAIN PROTEIN-RELATED"/>
    <property type="match status" value="1"/>
</dbReference>
<protein>
    <submittedName>
        <fullName evidence="1">Uncharacterized protein</fullName>
    </submittedName>
</protein>
<dbReference type="Proteomes" id="UP001154282">
    <property type="component" value="Unassembled WGS sequence"/>
</dbReference>
<dbReference type="AlphaFoldDB" id="A0AAV0NQX5"/>
<dbReference type="InterPro" id="IPR022251">
    <property type="entry name" value="DUF3774_wound-induced"/>
</dbReference>